<evidence type="ECO:0000313" key="1">
    <source>
        <dbReference type="EMBL" id="CAG9795017.1"/>
    </source>
</evidence>
<reference evidence="1" key="2">
    <citation type="submission" date="2022-10" db="EMBL/GenBank/DDBJ databases">
        <authorList>
            <consortium name="ENA_rothamsted_submissions"/>
            <consortium name="culmorum"/>
            <person name="King R."/>
        </authorList>
    </citation>
    <scope>NUCLEOTIDE SEQUENCE</scope>
</reference>
<dbReference type="EMBL" id="OU893338">
    <property type="protein sequence ID" value="CAG9795017.1"/>
    <property type="molecule type" value="Genomic_DNA"/>
</dbReference>
<accession>A0A9N9WKA4</accession>
<sequence length="395" mass="43783">MVSTLPSNDVARLFTPAYLKSATANDAIKRFQSPGIWLINMDIWEDKDYAPSSTTMMKPNTANTKAAFHETTNRDVLTATVDHGAVPTTSGFQCSFGPNKASEIYDHDFSDEEVEPAGPICVTVQIHTSTMRETNDSALESVFCPGISEPGGVSPTIIPEVNQEDPFKISKSPARYFTSDIQHTSGSKDDLLISEEIYDQTRSRSCTPNVTDDHVIPAANKAEISATDLMSTSTLLSNKKPAIYQTSPAAYLSPREIRPLPSPFVPMGTRKRYIQRSEVLTSTPVKGEQKIKFVKANTKALKNMNKNLKRKTRPKKKTNITKNIEARNTKLKKFKLKKMTKTARAIFVGKIMLKLMGSQLMIGSNAVPARNGATRNAQHMRERAFFFVITVLISD</sequence>
<reference evidence="1" key="1">
    <citation type="submission" date="2021-12" db="EMBL/GenBank/DDBJ databases">
        <authorList>
            <person name="King R."/>
        </authorList>
    </citation>
    <scope>NUCLEOTIDE SEQUENCE</scope>
</reference>
<dbReference type="AlphaFoldDB" id="A0A9N9WKA4"/>
<evidence type="ECO:0000313" key="2">
    <source>
        <dbReference type="Proteomes" id="UP001153714"/>
    </source>
</evidence>
<gene>
    <name evidence="1" type="ORF">DIATSA_LOCUS12328</name>
</gene>
<dbReference type="Proteomes" id="UP001153714">
    <property type="component" value="Chromosome 7"/>
</dbReference>
<organism evidence="1 2">
    <name type="scientific">Diatraea saccharalis</name>
    <name type="common">sugarcane borer</name>
    <dbReference type="NCBI Taxonomy" id="40085"/>
    <lineage>
        <taxon>Eukaryota</taxon>
        <taxon>Metazoa</taxon>
        <taxon>Ecdysozoa</taxon>
        <taxon>Arthropoda</taxon>
        <taxon>Hexapoda</taxon>
        <taxon>Insecta</taxon>
        <taxon>Pterygota</taxon>
        <taxon>Neoptera</taxon>
        <taxon>Endopterygota</taxon>
        <taxon>Lepidoptera</taxon>
        <taxon>Glossata</taxon>
        <taxon>Ditrysia</taxon>
        <taxon>Pyraloidea</taxon>
        <taxon>Crambidae</taxon>
        <taxon>Crambinae</taxon>
        <taxon>Diatraea</taxon>
    </lineage>
</organism>
<name>A0A9N9WKA4_9NEOP</name>
<keyword evidence="2" id="KW-1185">Reference proteome</keyword>
<dbReference type="OrthoDB" id="8194222at2759"/>
<protein>
    <submittedName>
        <fullName evidence="1">Uncharacterized protein</fullName>
    </submittedName>
</protein>
<proteinExistence type="predicted"/>